<proteinExistence type="predicted"/>
<evidence type="ECO:0000256" key="1">
    <source>
        <dbReference type="ARBA" id="ARBA00004196"/>
    </source>
</evidence>
<dbReference type="NCBIfam" id="TIGR02543">
    <property type="entry name" value="List_Bact_rpt"/>
    <property type="match status" value="1"/>
</dbReference>
<name>A0ABT1NHN5_9FIRM</name>
<keyword evidence="2" id="KW-0732">Signal</keyword>
<evidence type="ECO:0000313" key="4">
    <source>
        <dbReference type="EMBL" id="MCQ1529366.1"/>
    </source>
</evidence>
<dbReference type="EMBL" id="JAJEKE010000005">
    <property type="protein sequence ID" value="MCQ1529366.1"/>
    <property type="molecule type" value="Genomic_DNA"/>
</dbReference>
<organism evidence="4 5">
    <name type="scientific">Lutispora saccharofermentans</name>
    <dbReference type="NCBI Taxonomy" id="3024236"/>
    <lineage>
        <taxon>Bacteria</taxon>
        <taxon>Bacillati</taxon>
        <taxon>Bacillota</taxon>
        <taxon>Clostridia</taxon>
        <taxon>Lutisporales</taxon>
        <taxon>Lutisporaceae</taxon>
        <taxon>Lutispora</taxon>
    </lineage>
</organism>
<keyword evidence="5" id="KW-1185">Reference proteome</keyword>
<feature type="non-terminal residue" evidence="4">
    <location>
        <position position="1227"/>
    </location>
</feature>
<feature type="chain" id="PRO_5047490037" evidence="2">
    <location>
        <begin position="28"/>
        <end position="1227"/>
    </location>
</feature>
<dbReference type="Gene3D" id="2.60.40.4270">
    <property type="entry name" value="Listeria-Bacteroides repeat domain"/>
    <property type="match status" value="5"/>
</dbReference>
<dbReference type="Proteomes" id="UP001651880">
    <property type="component" value="Unassembled WGS sequence"/>
</dbReference>
<dbReference type="InterPro" id="IPR042229">
    <property type="entry name" value="Listeria/Bacterioides_rpt_sf"/>
</dbReference>
<dbReference type="Pfam" id="PF09479">
    <property type="entry name" value="Flg_new"/>
    <property type="match status" value="4"/>
</dbReference>
<dbReference type="InterPro" id="IPR044060">
    <property type="entry name" value="Bacterial_rp_domain"/>
</dbReference>
<evidence type="ECO:0000313" key="5">
    <source>
        <dbReference type="Proteomes" id="UP001651880"/>
    </source>
</evidence>
<evidence type="ECO:0000259" key="3">
    <source>
        <dbReference type="Pfam" id="PF18998"/>
    </source>
</evidence>
<feature type="domain" description="Bacterial repeat" evidence="3">
    <location>
        <begin position="1053"/>
        <end position="1121"/>
    </location>
</feature>
<dbReference type="InterPro" id="IPR013378">
    <property type="entry name" value="InlB-like_B-rpt"/>
</dbReference>
<comment type="subcellular location">
    <subcellularLocation>
        <location evidence="1">Cell envelope</location>
    </subcellularLocation>
</comment>
<comment type="caution">
    <text evidence="4">The sequence shown here is derived from an EMBL/GenBank/DDBJ whole genome shotgun (WGS) entry which is preliminary data.</text>
</comment>
<accession>A0ABT1NHN5</accession>
<protein>
    <submittedName>
        <fullName evidence="4">InlB B-repeat-containing protein</fullName>
    </submittedName>
</protein>
<evidence type="ECO:0000256" key="2">
    <source>
        <dbReference type="SAM" id="SignalP"/>
    </source>
</evidence>
<sequence>MKGKLKKSIAFLMVLVMIFNVGIAAFADETILSNLNQTQGDSSGEGKQTTVIDAVYGGHPGGPANPIQQPVIQKVYEIKYLLKETDEPIPGLDVVTGSGDVGSTIEITHPEVEGYQVLADQPISLVINEDEELNKVVVYYEKIEAVIEKPITLTSEIDGITITVSADAGVIPNDTILSARLISDNESLDYVEAIRENEGINLGQFLAFDITLLSGNGIQIQPNGEVSVSFSGVEFTNDLDEILVYHLEPTMISRNKTQEFRTMSVPKASTDGIRVNNMPARVHNGVVRFSTDHFSIYLVGTTAAATYEFYNGSDLVDTQIILNGEFLVEPKTPEASAGKKFIGWVVEGETAPINFAESRNVTTNSIIKVNAVFEDVCYVYFVYDGNVIATKEIEPNTNVDPSSVPLVVNKPGKAFSHWSTTIDGTEFDFSTIITQDTTLYAVLADRWKVTFDTQGGSALLPKYIIGGSSIGTIEATTKSGYTFKHWSLTSNGSAYNLNLPVTSDIKLYAVWQANTNTPYTVVYWQENANDDGYTYKETAAKTGQTGANAGYDSRSYTGFHLNSTKTNAVNVTILGDGSAIKNVYYDRDRYTLQFKRKSNNNVLLTFNSIKQGANTSYWWNQAVNAYPAYIWYTTKNGSTFYTSAPVMPNANLTVYGATAGNTQYAIFYLEDVSGYPQVRAPYYFTQSSMYLTIEDYIAIPGFTVKSTPNDGSQYSTYNSATGKYEFKIKYTRNKYNITFQKNDSTGNATVTNIPYEADVSDKALGEYTVDVTTRSSDGYIFKGWYNNEATAGDAFVFAGATMPAGNLILYAKWVPPVHNAIAHVTQGTGGSTNTFTVDHGATIVESELIKDTPEGLSEADFLGWYWFVNDTFVPFDFSMPVYDDLELFPVWNVKIYKITYAVNGGNGSIADPNSYCMGTAAVVLSAISITPPTGKVFIGWKESASGKIYYPNDKLTITENMILTAQWGDIVPETELTYDANGGVGGPIVVPLKNNATHEVLGNTFIREGHEFLGWNTESDGSGTSFSPGASIIVGNGDPVPNVLYCQWVINKYTVTYTAGENGSISGTAVQTVSHGESTTEVTATPDEGYLFEKWSDGNINAKRHEGNVTASAAYTANFMKDTSKWHKVTFNSGGNGILEGPLEFTDILDGTAWEDAVTVPGYEADPGYAFDKWVPKFPNSVTQTATYTAVFKKDDTQKFGYTVNYYIDGTTNTVPGIAINPYVGTA</sequence>
<reference evidence="4 5" key="1">
    <citation type="submission" date="2021-10" db="EMBL/GenBank/DDBJ databases">
        <title>Lutispora strain m25 sp. nov., a thermophilic, non-spore-forming bacterium isolated from a lab-scale methanogenic bioreactor digesting anaerobic sludge.</title>
        <authorList>
            <person name="El Houari A."/>
            <person name="Mcdonald J."/>
        </authorList>
    </citation>
    <scope>NUCLEOTIDE SEQUENCE [LARGE SCALE GENOMIC DNA]</scope>
    <source>
        <strain evidence="5">m25</strain>
    </source>
</reference>
<feature type="domain" description="Bacterial repeat" evidence="3">
    <location>
        <begin position="901"/>
        <end position="968"/>
    </location>
</feature>
<dbReference type="Pfam" id="PF18998">
    <property type="entry name" value="Flg_new_2"/>
    <property type="match status" value="2"/>
</dbReference>
<dbReference type="RefSeq" id="WP_255226887.1">
    <property type="nucleotide sequence ID" value="NZ_JAJEKE010000005.1"/>
</dbReference>
<feature type="signal peptide" evidence="2">
    <location>
        <begin position="1"/>
        <end position="27"/>
    </location>
</feature>
<gene>
    <name evidence="4" type="ORF">LJD61_07345</name>
</gene>